<evidence type="ECO:0000259" key="4">
    <source>
        <dbReference type="Pfam" id="PF00891"/>
    </source>
</evidence>
<evidence type="ECO:0000256" key="1">
    <source>
        <dbReference type="ARBA" id="ARBA00022603"/>
    </source>
</evidence>
<dbReference type="PROSITE" id="PS51683">
    <property type="entry name" value="SAM_OMT_II"/>
    <property type="match status" value="1"/>
</dbReference>
<keyword evidence="2" id="KW-0808">Transferase</keyword>
<dbReference type="Proteomes" id="UP001175000">
    <property type="component" value="Unassembled WGS sequence"/>
</dbReference>
<dbReference type="GO" id="GO:0008171">
    <property type="term" value="F:O-methyltransferase activity"/>
    <property type="evidence" value="ECO:0007669"/>
    <property type="project" value="InterPro"/>
</dbReference>
<accession>A0AA40C7U2</accession>
<feature type="non-terminal residue" evidence="5">
    <location>
        <position position="305"/>
    </location>
</feature>
<feature type="domain" description="O-methyltransferase C-terminal" evidence="4">
    <location>
        <begin position="134"/>
        <end position="255"/>
    </location>
</feature>
<dbReference type="PANTHER" id="PTHR43712">
    <property type="entry name" value="PUTATIVE (AFU_ORTHOLOGUE AFUA_4G14580)-RELATED"/>
    <property type="match status" value="1"/>
</dbReference>
<dbReference type="InterPro" id="IPR001077">
    <property type="entry name" value="COMT_C"/>
</dbReference>
<keyword evidence="1 5" id="KW-0489">Methyltransferase</keyword>
<protein>
    <submittedName>
        <fullName evidence="5">S-adenosyl-L-methionine-dependent methyltransferase</fullName>
    </submittedName>
</protein>
<dbReference type="PANTHER" id="PTHR43712:SF17">
    <property type="entry name" value="O-METHYLTRANSFERASE"/>
    <property type="match status" value="1"/>
</dbReference>
<evidence type="ECO:0000256" key="2">
    <source>
        <dbReference type="ARBA" id="ARBA00022679"/>
    </source>
</evidence>
<dbReference type="Gene3D" id="3.40.50.150">
    <property type="entry name" value="Vaccinia Virus protein VP39"/>
    <property type="match status" value="1"/>
</dbReference>
<dbReference type="GO" id="GO:0032259">
    <property type="term" value="P:methylation"/>
    <property type="evidence" value="ECO:0007669"/>
    <property type="project" value="UniProtKB-KW"/>
</dbReference>
<dbReference type="InterPro" id="IPR029063">
    <property type="entry name" value="SAM-dependent_MTases_sf"/>
</dbReference>
<keyword evidence="3" id="KW-0949">S-adenosyl-L-methionine</keyword>
<evidence type="ECO:0000256" key="3">
    <source>
        <dbReference type="ARBA" id="ARBA00022691"/>
    </source>
</evidence>
<sequence length="305" mass="33364">MATVDPSVTLHPNDLHAAPSLLSSIQTQSASLLSPDTSAAGPGTTGGLGKVVLSLPSYLEDKGFKTPQGIADGPLQYAHETGMDMFEWLHANPPAGEQFNRHMGGYANGRPAWYEEGFYPVEGRLLRGLEEGGAVLVDVGGGLGHDVRGFEKRWGQKIGAGRLVLQDLERVIEQIPGTEGGRVERMVYDFYTEQPVKGARTYYLHSVLHDWPDELCVKILERIKAAMKPGYSRLLINENVIPDTGAHWETTALDVMLARVCCRRESALGLSGFACWKGMLGSRWSRFIIIGTTRGVEWRPLSSAS</sequence>
<keyword evidence="6" id="KW-1185">Reference proteome</keyword>
<dbReference type="AlphaFoldDB" id="A0AA40C7U2"/>
<proteinExistence type="predicted"/>
<reference evidence="5" key="1">
    <citation type="submission" date="2023-06" db="EMBL/GenBank/DDBJ databases">
        <title>Genome-scale phylogeny and comparative genomics of the fungal order Sordariales.</title>
        <authorList>
            <consortium name="Lawrence Berkeley National Laboratory"/>
            <person name="Hensen N."/>
            <person name="Bonometti L."/>
            <person name="Westerberg I."/>
            <person name="Brannstrom I.O."/>
            <person name="Guillou S."/>
            <person name="Cros-Aarteil S."/>
            <person name="Calhoun S."/>
            <person name="Haridas S."/>
            <person name="Kuo A."/>
            <person name="Mondo S."/>
            <person name="Pangilinan J."/>
            <person name="Riley R."/>
            <person name="Labutti K."/>
            <person name="Andreopoulos B."/>
            <person name="Lipzen A."/>
            <person name="Chen C."/>
            <person name="Yanf M."/>
            <person name="Daum C."/>
            <person name="Ng V."/>
            <person name="Clum A."/>
            <person name="Steindorff A."/>
            <person name="Ohm R."/>
            <person name="Martin F."/>
            <person name="Silar P."/>
            <person name="Natvig D."/>
            <person name="Lalanne C."/>
            <person name="Gautier V."/>
            <person name="Ament-Velasquez S.L."/>
            <person name="Kruys A."/>
            <person name="Hutchinson M.I."/>
            <person name="Powell A.J."/>
            <person name="Barry K."/>
            <person name="Miller A.N."/>
            <person name="Grigoriev I.V."/>
            <person name="Debuchy R."/>
            <person name="Gladieux P."/>
            <person name="Thoren M.H."/>
            <person name="Johannesson H."/>
        </authorList>
    </citation>
    <scope>NUCLEOTIDE SEQUENCE</scope>
    <source>
        <strain evidence="5">CBS 606.72</strain>
    </source>
</reference>
<dbReference type="SUPFAM" id="SSF53335">
    <property type="entry name" value="S-adenosyl-L-methionine-dependent methyltransferases"/>
    <property type="match status" value="1"/>
</dbReference>
<evidence type="ECO:0000313" key="5">
    <source>
        <dbReference type="EMBL" id="KAK0627398.1"/>
    </source>
</evidence>
<dbReference type="EMBL" id="JAULSU010000002">
    <property type="protein sequence ID" value="KAK0627398.1"/>
    <property type="molecule type" value="Genomic_DNA"/>
</dbReference>
<organism evidence="5 6">
    <name type="scientific">Immersiella caudata</name>
    <dbReference type="NCBI Taxonomy" id="314043"/>
    <lineage>
        <taxon>Eukaryota</taxon>
        <taxon>Fungi</taxon>
        <taxon>Dikarya</taxon>
        <taxon>Ascomycota</taxon>
        <taxon>Pezizomycotina</taxon>
        <taxon>Sordariomycetes</taxon>
        <taxon>Sordariomycetidae</taxon>
        <taxon>Sordariales</taxon>
        <taxon>Lasiosphaeriaceae</taxon>
        <taxon>Immersiella</taxon>
    </lineage>
</organism>
<evidence type="ECO:0000313" key="6">
    <source>
        <dbReference type="Proteomes" id="UP001175000"/>
    </source>
</evidence>
<dbReference type="InterPro" id="IPR016461">
    <property type="entry name" value="COMT-like"/>
</dbReference>
<name>A0AA40C7U2_9PEZI</name>
<dbReference type="Pfam" id="PF00891">
    <property type="entry name" value="Methyltransf_2"/>
    <property type="match status" value="1"/>
</dbReference>
<comment type="caution">
    <text evidence="5">The sequence shown here is derived from an EMBL/GenBank/DDBJ whole genome shotgun (WGS) entry which is preliminary data.</text>
</comment>
<gene>
    <name evidence="5" type="ORF">B0T14DRAFT_579464</name>
</gene>